<dbReference type="InterPro" id="IPR016055">
    <property type="entry name" value="A-D-PHexomutase_a/b/a-I/II/III"/>
</dbReference>
<evidence type="ECO:0000313" key="7">
    <source>
        <dbReference type="Proteomes" id="UP000006546"/>
    </source>
</evidence>
<evidence type="ECO:0000259" key="5">
    <source>
        <dbReference type="Pfam" id="PF02880"/>
    </source>
</evidence>
<evidence type="ECO:0000256" key="3">
    <source>
        <dbReference type="ARBA" id="ARBA00022553"/>
    </source>
</evidence>
<dbReference type="eggNOG" id="COG1109">
    <property type="taxonomic scope" value="Bacteria"/>
</dbReference>
<organism evidence="6 7">
    <name type="scientific">Treponema brennaborense (strain DSM 12168 / CIP 105900 / DD5/3)</name>
    <dbReference type="NCBI Taxonomy" id="906968"/>
    <lineage>
        <taxon>Bacteria</taxon>
        <taxon>Pseudomonadati</taxon>
        <taxon>Spirochaetota</taxon>
        <taxon>Spirochaetia</taxon>
        <taxon>Spirochaetales</taxon>
        <taxon>Treponemataceae</taxon>
        <taxon>Treponema</taxon>
    </lineage>
</organism>
<feature type="domain" description="Alpha-D-phosphohexomutase alpha/beta/alpha" evidence="5">
    <location>
        <begin position="370"/>
        <end position="456"/>
    </location>
</feature>
<dbReference type="PANTHER" id="PTHR42946">
    <property type="entry name" value="PHOSPHOHEXOSE MUTASE"/>
    <property type="match status" value="1"/>
</dbReference>
<dbReference type="Pfam" id="PF02878">
    <property type="entry name" value="PGM_PMM_I"/>
    <property type="match status" value="1"/>
</dbReference>
<dbReference type="HOGENOM" id="CLU_032204_0_0_12"/>
<dbReference type="EMBL" id="CP002696">
    <property type="protein sequence ID" value="AEE17360.1"/>
    <property type="molecule type" value="Genomic_DNA"/>
</dbReference>
<comment type="similarity">
    <text evidence="2">Belongs to the phosphohexose mutase family.</text>
</comment>
<evidence type="ECO:0000256" key="2">
    <source>
        <dbReference type="ARBA" id="ARBA00010231"/>
    </source>
</evidence>
<dbReference type="AlphaFoldDB" id="F4LJB5"/>
<protein>
    <submittedName>
        <fullName evidence="6">Phosphoglucomutase/phosphomannomutase alpha/beta/alpha domain I</fullName>
    </submittedName>
</protein>
<reference evidence="7" key="1">
    <citation type="submission" date="2011-04" db="EMBL/GenBank/DDBJ databases">
        <title>The complete genome of Treponema brennaborense DSM 12168.</title>
        <authorList>
            <person name="Lucas S."/>
            <person name="Han J."/>
            <person name="Lapidus A."/>
            <person name="Bruce D."/>
            <person name="Goodwin L."/>
            <person name="Pitluck S."/>
            <person name="Peters L."/>
            <person name="Kyrpides N."/>
            <person name="Mavromatis K."/>
            <person name="Ivanova N."/>
            <person name="Mikhailova N."/>
            <person name="Pagani I."/>
            <person name="Teshima H."/>
            <person name="Detter J.C."/>
            <person name="Tapia R."/>
            <person name="Han C."/>
            <person name="Land M."/>
            <person name="Hauser L."/>
            <person name="Markowitz V."/>
            <person name="Cheng J.-F."/>
            <person name="Hugenholtz P."/>
            <person name="Woyke T."/>
            <person name="Wu D."/>
            <person name="Gronow S."/>
            <person name="Wellnitz S."/>
            <person name="Brambilla E."/>
            <person name="Klenk H.-P."/>
            <person name="Eisen J.A."/>
        </authorList>
    </citation>
    <scope>NUCLEOTIDE SEQUENCE [LARGE SCALE GENOMIC DNA]</scope>
    <source>
        <strain evidence="7">DSM 12168 / CIP 105900 / DD5/3</strain>
    </source>
</reference>
<gene>
    <name evidence="6" type="ordered locus">Trebr_1942</name>
</gene>
<dbReference type="STRING" id="906968.Trebr_1942"/>
<evidence type="ECO:0000259" key="4">
    <source>
        <dbReference type="Pfam" id="PF02878"/>
    </source>
</evidence>
<accession>F4LJB5</accession>
<dbReference type="Proteomes" id="UP000006546">
    <property type="component" value="Chromosome"/>
</dbReference>
<dbReference type="SUPFAM" id="SSF55957">
    <property type="entry name" value="Phosphoglucomutase, C-terminal domain"/>
    <property type="match status" value="1"/>
</dbReference>
<dbReference type="Pfam" id="PF02880">
    <property type="entry name" value="PGM_PMM_III"/>
    <property type="match status" value="1"/>
</dbReference>
<comment type="cofactor">
    <cofactor evidence="1">
        <name>Mg(2+)</name>
        <dbReference type="ChEBI" id="CHEBI:18420"/>
    </cofactor>
</comment>
<name>F4LJB5_TREBD</name>
<dbReference type="PANTHER" id="PTHR42946:SF1">
    <property type="entry name" value="PHOSPHOGLUCOMUTASE (ALPHA-D-GLUCOSE-1,6-BISPHOSPHATE-DEPENDENT)"/>
    <property type="match status" value="1"/>
</dbReference>
<dbReference type="RefSeq" id="WP_013759064.1">
    <property type="nucleotide sequence ID" value="NC_015500.1"/>
</dbReference>
<sequence length="632" mass="67361">MMQYDAATGFALGDPAEIPLSARSGGLPVRADFERELSTMILSASGWRKIFAESGDEEDCTGAIGAANTALSVLIADTFAEYIIGKCGAGCTVAVGIDARPTGTAVADIMLRVLLARGISVQYLFITAAPEIMAYSRCVDGFAYVSASHNPVGHNGVKFGLNDGGVLPGSETAKLTAAFRERCARSDAIRIAADLVASCAPAALEKTYAACAAHKAAAVEAYRAFTCRVVTGEETEDAQRVFFRNVAASVREHPLTVVCDMNGSARTVSIDKTFLSGCGLGFSAINAEPRNIAHAIIPEPENLVHCAAEMARLKKNDPAVTLGYMPDCDGDRGNIVYWNDAAGAAEVLNAQEVFALSVLAELAYLDYRTGGAGKTAVAINDPTSLRIEEIASAFGAKTVRAEVGEANVVNLARELRASGYTVPILGEGSNGGNITHPAAVRDPVNTVFALIKLLVLRDVKAADGSVCKGLFHLWCSRSGQESAYKSDFTLADIIATLPVYTTTGVSEKRALLHIKTQDHGLLKARFQKAFERSWNEKKDVLASRYGFVSYEAVCNNGTKETRNLCDYRLSGKGGLKIIFKDQAGTSRAFMWMRGSGTEPVFRVLCDVKGADAAPERELLAWETELLSLADCE</sequence>
<dbReference type="InterPro" id="IPR005846">
    <property type="entry name" value="A-D-PHexomutase_a/b/a-III"/>
</dbReference>
<dbReference type="GO" id="GO:0005975">
    <property type="term" value="P:carbohydrate metabolic process"/>
    <property type="evidence" value="ECO:0007669"/>
    <property type="project" value="InterPro"/>
</dbReference>
<proteinExistence type="inferred from homology"/>
<evidence type="ECO:0000313" key="6">
    <source>
        <dbReference type="EMBL" id="AEE17360.1"/>
    </source>
</evidence>
<dbReference type="Gene3D" id="3.40.120.10">
    <property type="entry name" value="Alpha-D-Glucose-1,6-Bisphosphate, subunit A, domain 3"/>
    <property type="match status" value="3"/>
</dbReference>
<dbReference type="InterPro" id="IPR005844">
    <property type="entry name" value="A-D-PHexomutase_a/b/a-I"/>
</dbReference>
<dbReference type="InterPro" id="IPR036900">
    <property type="entry name" value="A-D-PHexomutase_C_sf"/>
</dbReference>
<evidence type="ECO:0000256" key="1">
    <source>
        <dbReference type="ARBA" id="ARBA00001946"/>
    </source>
</evidence>
<dbReference type="SUPFAM" id="SSF53738">
    <property type="entry name" value="Phosphoglucomutase, first 3 domains"/>
    <property type="match status" value="1"/>
</dbReference>
<keyword evidence="3" id="KW-0597">Phosphoprotein</keyword>
<dbReference type="InterPro" id="IPR050060">
    <property type="entry name" value="Phosphoglucosamine_mutase"/>
</dbReference>
<feature type="domain" description="Alpha-D-phosphohexomutase alpha/beta/alpha" evidence="4">
    <location>
        <begin position="62"/>
        <end position="181"/>
    </location>
</feature>
<dbReference type="GO" id="GO:0004615">
    <property type="term" value="F:phosphomannomutase activity"/>
    <property type="evidence" value="ECO:0007669"/>
    <property type="project" value="TreeGrafter"/>
</dbReference>
<dbReference type="KEGG" id="tbe:Trebr_1942"/>
<keyword evidence="7" id="KW-1185">Reference proteome</keyword>